<reference evidence="2 3" key="2">
    <citation type="journal article" date="2017" name="Genome Biol. Evol.">
        <title>Trajectories and Drivers of Genome Evolution in Surface-Associated Marine Phaeobacter.</title>
        <authorList>
            <person name="Freese H.M."/>
            <person name="Sikorski J."/>
            <person name="Bunk B."/>
            <person name="Scheuner C."/>
            <person name="Meier-Kolthoff J.P."/>
            <person name="Sproer C."/>
            <person name="Gram L."/>
            <person name="Overmann J."/>
        </authorList>
    </citation>
    <scope>NUCLEOTIDE SEQUENCE [LARGE SCALE GENOMIC DNA]</scope>
    <source>
        <strain evidence="2 3">P36</strain>
    </source>
</reference>
<feature type="region of interest" description="Disordered" evidence="1">
    <location>
        <begin position="1"/>
        <end position="29"/>
    </location>
</feature>
<keyword evidence="3" id="KW-1185">Reference proteome</keyword>
<feature type="compositionally biased region" description="Basic and acidic residues" evidence="1">
    <location>
        <begin position="19"/>
        <end position="29"/>
    </location>
</feature>
<evidence type="ECO:0000256" key="1">
    <source>
        <dbReference type="SAM" id="MobiDB-lite"/>
    </source>
</evidence>
<dbReference type="EMBL" id="CP010643">
    <property type="protein sequence ID" value="ATG35238.1"/>
    <property type="molecule type" value="Genomic_DNA"/>
</dbReference>
<evidence type="ECO:0000313" key="3">
    <source>
        <dbReference type="Proteomes" id="UP000218891"/>
    </source>
</evidence>
<reference evidence="2 3" key="1">
    <citation type="journal article" date="2017" name="Front. Microbiol.">
        <title>Phaeobacter piscinae sp. nov., a species of the Roseobacter group and potential aquaculture probiont.</title>
        <authorList>
            <person name="Sonnenschein E.C."/>
            <person name="Phippen C.B.W."/>
            <person name="Nielsen K.F."/>
            <person name="Mateiu R.V."/>
            <person name="Melchiorsen J."/>
            <person name="Gram L."/>
            <person name="Overmann J."/>
            <person name="Freese H.M."/>
        </authorList>
    </citation>
    <scope>NUCLEOTIDE SEQUENCE [LARGE SCALE GENOMIC DNA]</scope>
    <source>
        <strain evidence="2 3">P36</strain>
    </source>
</reference>
<evidence type="ECO:0000313" key="2">
    <source>
        <dbReference type="EMBL" id="ATG35238.1"/>
    </source>
</evidence>
<proteinExistence type="predicted"/>
<protein>
    <submittedName>
        <fullName evidence="2">Uncharacterized protein</fullName>
    </submittedName>
</protein>
<name>A0ABN5DEJ2_9RHOB</name>
<sequence>MGGFQKWQGGYEGYGNDAQKTKESRNISY</sequence>
<accession>A0ABN5DEJ2</accession>
<dbReference type="Proteomes" id="UP000218891">
    <property type="component" value="Chromosome"/>
</dbReference>
<organism evidence="2 3">
    <name type="scientific">Phaeobacter piscinae</name>
    <dbReference type="NCBI Taxonomy" id="1580596"/>
    <lineage>
        <taxon>Bacteria</taxon>
        <taxon>Pseudomonadati</taxon>
        <taxon>Pseudomonadota</taxon>
        <taxon>Alphaproteobacteria</taxon>
        <taxon>Rhodobacterales</taxon>
        <taxon>Roseobacteraceae</taxon>
        <taxon>Phaeobacter</taxon>
    </lineage>
</organism>
<gene>
    <name evidence="2" type="ORF">PhaeoP36_01084</name>
</gene>
<reference evidence="2 3" key="4">
    <citation type="journal article" date="2018" name="Environ. Microbiol. Rep.">
        <title>Phylogenetic distribution of roseobacticides in the Roseobacter group and their effect on microalgae.</title>
        <authorList>
            <person name="Sonnenschein E.C."/>
            <person name="Phippen C.B."/>
            <person name="Bentzon-Tilia M."/>
            <person name="Rasmussen S.A."/>
            <person name="Nielsen K.F."/>
            <person name="Gram L."/>
        </authorList>
    </citation>
    <scope>NUCLEOTIDE SEQUENCE [LARGE SCALE GENOMIC DNA]</scope>
    <source>
        <strain evidence="2 3">P36</strain>
    </source>
</reference>
<reference evidence="2 3" key="3">
    <citation type="journal article" date="2017" name="Int. J. Syst. Evol. Microbiol.">
        <title>Adaptation of Surface-Associated Bacteria to the Open Ocean: A Genomically Distinct Subpopulation of Phaeobacter gallaeciensis Colonizes Pacific Mesozooplankton.</title>
        <authorList>
            <person name="Freese H.M."/>
            <person name="Methner A."/>
            <person name="Overmann J."/>
        </authorList>
    </citation>
    <scope>NUCLEOTIDE SEQUENCE [LARGE SCALE GENOMIC DNA]</scope>
    <source>
        <strain evidence="2 3">P36</strain>
    </source>
</reference>